<evidence type="ECO:0000313" key="2">
    <source>
        <dbReference type="EMBL" id="TFK82341.1"/>
    </source>
</evidence>
<evidence type="ECO:0000256" key="1">
    <source>
        <dbReference type="SAM" id="MobiDB-lite"/>
    </source>
</evidence>
<keyword evidence="3" id="KW-1185">Reference proteome</keyword>
<accession>A0A5C3NYM1</accession>
<proteinExistence type="predicted"/>
<protein>
    <submittedName>
        <fullName evidence="2">Uncharacterized protein</fullName>
    </submittedName>
</protein>
<feature type="region of interest" description="Disordered" evidence="1">
    <location>
        <begin position="1"/>
        <end position="94"/>
    </location>
</feature>
<gene>
    <name evidence="2" type="ORF">K466DRAFT_304212</name>
</gene>
<name>A0A5C3NYM1_9APHY</name>
<reference evidence="2 3" key="1">
    <citation type="journal article" date="2019" name="Nat. Ecol. Evol.">
        <title>Megaphylogeny resolves global patterns of mushroom evolution.</title>
        <authorList>
            <person name="Varga T."/>
            <person name="Krizsan K."/>
            <person name="Foldi C."/>
            <person name="Dima B."/>
            <person name="Sanchez-Garcia M."/>
            <person name="Sanchez-Ramirez S."/>
            <person name="Szollosi G.J."/>
            <person name="Szarkandi J.G."/>
            <person name="Papp V."/>
            <person name="Albert L."/>
            <person name="Andreopoulos W."/>
            <person name="Angelini C."/>
            <person name="Antonin V."/>
            <person name="Barry K.W."/>
            <person name="Bougher N.L."/>
            <person name="Buchanan P."/>
            <person name="Buyck B."/>
            <person name="Bense V."/>
            <person name="Catcheside P."/>
            <person name="Chovatia M."/>
            <person name="Cooper J."/>
            <person name="Damon W."/>
            <person name="Desjardin D."/>
            <person name="Finy P."/>
            <person name="Geml J."/>
            <person name="Haridas S."/>
            <person name="Hughes K."/>
            <person name="Justo A."/>
            <person name="Karasinski D."/>
            <person name="Kautmanova I."/>
            <person name="Kiss B."/>
            <person name="Kocsube S."/>
            <person name="Kotiranta H."/>
            <person name="LaButti K.M."/>
            <person name="Lechner B.E."/>
            <person name="Liimatainen K."/>
            <person name="Lipzen A."/>
            <person name="Lukacs Z."/>
            <person name="Mihaltcheva S."/>
            <person name="Morgado L.N."/>
            <person name="Niskanen T."/>
            <person name="Noordeloos M.E."/>
            <person name="Ohm R.A."/>
            <person name="Ortiz-Santana B."/>
            <person name="Ovrebo C."/>
            <person name="Racz N."/>
            <person name="Riley R."/>
            <person name="Savchenko A."/>
            <person name="Shiryaev A."/>
            <person name="Soop K."/>
            <person name="Spirin V."/>
            <person name="Szebenyi C."/>
            <person name="Tomsovsky M."/>
            <person name="Tulloss R.E."/>
            <person name="Uehling J."/>
            <person name="Grigoriev I.V."/>
            <person name="Vagvolgyi C."/>
            <person name="Papp T."/>
            <person name="Martin F.M."/>
            <person name="Miettinen O."/>
            <person name="Hibbett D.S."/>
            <person name="Nagy L.G."/>
        </authorList>
    </citation>
    <scope>NUCLEOTIDE SEQUENCE [LARGE SCALE GENOMIC DNA]</scope>
    <source>
        <strain evidence="2 3">HHB13444</strain>
    </source>
</reference>
<sequence>MGRVGHAPKTVDVGPERGRMGDGCLTSFRRWPRESGMQSPAPHPPALRQRPPTTTSTHPAHDAADVRSPATTSESPVRQPSVGTPGRVHTSQCSKQAWSAVSAMQTRRHGVRTRNVACLDKRAYIIQ</sequence>
<dbReference type="Proteomes" id="UP000308197">
    <property type="component" value="Unassembled WGS sequence"/>
</dbReference>
<dbReference type="AlphaFoldDB" id="A0A5C3NYM1"/>
<feature type="compositionally biased region" description="Polar residues" evidence="1">
    <location>
        <begin position="69"/>
        <end position="82"/>
    </location>
</feature>
<dbReference type="InParanoid" id="A0A5C3NYM1"/>
<dbReference type="EMBL" id="ML211495">
    <property type="protein sequence ID" value="TFK82341.1"/>
    <property type="molecule type" value="Genomic_DNA"/>
</dbReference>
<evidence type="ECO:0000313" key="3">
    <source>
        <dbReference type="Proteomes" id="UP000308197"/>
    </source>
</evidence>
<organism evidence="2 3">
    <name type="scientific">Polyporus arcularius HHB13444</name>
    <dbReference type="NCBI Taxonomy" id="1314778"/>
    <lineage>
        <taxon>Eukaryota</taxon>
        <taxon>Fungi</taxon>
        <taxon>Dikarya</taxon>
        <taxon>Basidiomycota</taxon>
        <taxon>Agaricomycotina</taxon>
        <taxon>Agaricomycetes</taxon>
        <taxon>Polyporales</taxon>
        <taxon>Polyporaceae</taxon>
        <taxon>Polyporus</taxon>
    </lineage>
</organism>